<feature type="domain" description="DUF4371" evidence="1">
    <location>
        <begin position="8"/>
        <end position="99"/>
    </location>
</feature>
<evidence type="ECO:0000313" key="2">
    <source>
        <dbReference type="EMBL" id="PIA24877.1"/>
    </source>
</evidence>
<keyword evidence="3" id="KW-1185">Reference proteome</keyword>
<sequence>MLTLFQGQGNFLELFTFLASHNEVVSGVSFKKAPQNNQLTSSDIQKGLVNSCVVETVNVIMKDLCEELFIILIDEARDTSVKEQMSISLRYVDKRGCLHLKHHLGIFGKHRLSFMRLCGQGYDGASNMQGQFNCLKALILNENESTIYAHCFAHKLKLALAHVLVIKRLLLGFLSRFLVESRSELRNDRVKSKISTKYQQKGETQVLLDLMHSFEFCFIVHLMMNLLGMINDLSKTLQRKDQDIVNVLSLLKVCKERLQRMRECGWDSLFVKVSTFCTKHGINVPQMEAKFVYHGRSRRNAEVTTDLHYYQVRLFYRCINKQRIELYNRFDKFYPDDFSEQDRMVLRNQLKIYEIDMKFNITFASLKGINNLATTMVQCGKNVTYNLVYRLTKLSLILPVSIMNIVKNRLRNRMGDEWMNDCLVTYIEKDVFDTIDNEPIIRRFQDTRK</sequence>
<dbReference type="InParanoid" id="A0A2G5C245"/>
<dbReference type="PANTHER" id="PTHR11697">
    <property type="entry name" value="GENERAL TRANSCRIPTION FACTOR 2-RELATED ZINC FINGER PROTEIN"/>
    <property type="match status" value="1"/>
</dbReference>
<evidence type="ECO:0000313" key="3">
    <source>
        <dbReference type="Proteomes" id="UP000230069"/>
    </source>
</evidence>
<dbReference type="InterPro" id="IPR055298">
    <property type="entry name" value="AtLOH3-like"/>
</dbReference>
<gene>
    <name evidence="2" type="ORF">AQUCO_16300001v1</name>
</gene>
<accession>A0A2G5C245</accession>
<name>A0A2G5C245_AQUCA</name>
<dbReference type="OrthoDB" id="1928493at2759"/>
<reference evidence="2 3" key="1">
    <citation type="submission" date="2017-09" db="EMBL/GenBank/DDBJ databases">
        <title>WGS assembly of Aquilegia coerulea Goldsmith.</title>
        <authorList>
            <person name="Hodges S."/>
            <person name="Kramer E."/>
            <person name="Nordborg M."/>
            <person name="Tomkins J."/>
            <person name="Borevitz J."/>
            <person name="Derieg N."/>
            <person name="Yan J."/>
            <person name="Mihaltcheva S."/>
            <person name="Hayes R.D."/>
            <person name="Rokhsar D."/>
        </authorList>
    </citation>
    <scope>NUCLEOTIDE SEQUENCE [LARGE SCALE GENOMIC DNA]</scope>
    <source>
        <strain evidence="3">cv. Goldsmith</strain>
    </source>
</reference>
<dbReference type="Proteomes" id="UP000230069">
    <property type="component" value="Unassembled WGS sequence"/>
</dbReference>
<dbReference type="AlphaFoldDB" id="A0A2G5C245"/>
<dbReference type="PANTHER" id="PTHR11697:SF230">
    <property type="entry name" value="ZINC FINGER, MYM DOMAIN CONTAINING 1"/>
    <property type="match status" value="1"/>
</dbReference>
<dbReference type="InterPro" id="IPR025398">
    <property type="entry name" value="DUF4371"/>
</dbReference>
<organism evidence="2 3">
    <name type="scientific">Aquilegia coerulea</name>
    <name type="common">Rocky mountain columbine</name>
    <dbReference type="NCBI Taxonomy" id="218851"/>
    <lineage>
        <taxon>Eukaryota</taxon>
        <taxon>Viridiplantae</taxon>
        <taxon>Streptophyta</taxon>
        <taxon>Embryophyta</taxon>
        <taxon>Tracheophyta</taxon>
        <taxon>Spermatophyta</taxon>
        <taxon>Magnoliopsida</taxon>
        <taxon>Ranunculales</taxon>
        <taxon>Ranunculaceae</taxon>
        <taxon>Thalictroideae</taxon>
        <taxon>Aquilegia</taxon>
    </lineage>
</organism>
<dbReference type="EMBL" id="KZ305165">
    <property type="protein sequence ID" value="PIA24877.1"/>
    <property type="molecule type" value="Genomic_DNA"/>
</dbReference>
<dbReference type="Pfam" id="PF14291">
    <property type="entry name" value="DUF4371"/>
    <property type="match status" value="1"/>
</dbReference>
<evidence type="ECO:0000259" key="1">
    <source>
        <dbReference type="Pfam" id="PF14291"/>
    </source>
</evidence>
<proteinExistence type="predicted"/>
<protein>
    <recommendedName>
        <fullName evidence="1">DUF4371 domain-containing protein</fullName>
    </recommendedName>
</protein>